<accession>A0A5C5Z144</accession>
<reference evidence="3 4" key="1">
    <citation type="submission" date="2019-02" db="EMBL/GenBank/DDBJ databases">
        <title>Deep-cultivation of Planctomycetes and their phenomic and genomic characterization uncovers novel biology.</title>
        <authorList>
            <person name="Wiegand S."/>
            <person name="Jogler M."/>
            <person name="Boedeker C."/>
            <person name="Pinto D."/>
            <person name="Vollmers J."/>
            <person name="Rivas-Marin E."/>
            <person name="Kohn T."/>
            <person name="Peeters S.H."/>
            <person name="Heuer A."/>
            <person name="Rast P."/>
            <person name="Oberbeckmann S."/>
            <person name="Bunk B."/>
            <person name="Jeske O."/>
            <person name="Meyerdierks A."/>
            <person name="Storesund J.E."/>
            <person name="Kallscheuer N."/>
            <person name="Luecker S."/>
            <person name="Lage O.M."/>
            <person name="Pohl T."/>
            <person name="Merkel B.J."/>
            <person name="Hornburger P."/>
            <person name="Mueller R.-W."/>
            <person name="Bruemmer F."/>
            <person name="Labrenz M."/>
            <person name="Spormann A.M."/>
            <person name="Op Den Camp H."/>
            <person name="Overmann J."/>
            <person name="Amann R."/>
            <person name="Jetten M.S.M."/>
            <person name="Mascher T."/>
            <person name="Medema M.H."/>
            <person name="Devos D.P."/>
            <person name="Kaster A.-K."/>
            <person name="Ovreas L."/>
            <person name="Rohde M."/>
            <person name="Galperin M.Y."/>
            <person name="Jogler C."/>
        </authorList>
    </citation>
    <scope>NUCLEOTIDE SEQUENCE [LARGE SCALE GENOMIC DNA]</scope>
    <source>
        <strain evidence="3 4">CA13</strain>
    </source>
</reference>
<keyword evidence="4" id="KW-1185">Reference proteome</keyword>
<dbReference type="Pfam" id="PF05150">
    <property type="entry name" value="Legionella_OMP"/>
    <property type="match status" value="1"/>
</dbReference>
<name>A0A5C5Z144_9BACT</name>
<comment type="caution">
    <text evidence="3">The sequence shown here is derived from an EMBL/GenBank/DDBJ whole genome shotgun (WGS) entry which is preliminary data.</text>
</comment>
<feature type="signal peptide" evidence="2">
    <location>
        <begin position="1"/>
        <end position="42"/>
    </location>
</feature>
<dbReference type="OrthoDB" id="259194at2"/>
<gene>
    <name evidence="3" type="ORF">CA13_24810</name>
</gene>
<evidence type="ECO:0000313" key="3">
    <source>
        <dbReference type="EMBL" id="TWT81034.1"/>
    </source>
</evidence>
<evidence type="ECO:0000256" key="1">
    <source>
        <dbReference type="SAM" id="MobiDB-lite"/>
    </source>
</evidence>
<organism evidence="3 4">
    <name type="scientific">Novipirellula herctigrandis</name>
    <dbReference type="NCBI Taxonomy" id="2527986"/>
    <lineage>
        <taxon>Bacteria</taxon>
        <taxon>Pseudomonadati</taxon>
        <taxon>Planctomycetota</taxon>
        <taxon>Planctomycetia</taxon>
        <taxon>Pirellulales</taxon>
        <taxon>Pirellulaceae</taxon>
        <taxon>Novipirellula</taxon>
    </lineage>
</organism>
<dbReference type="Proteomes" id="UP000315010">
    <property type="component" value="Unassembled WGS sequence"/>
</dbReference>
<evidence type="ECO:0000313" key="4">
    <source>
        <dbReference type="Proteomes" id="UP000315010"/>
    </source>
</evidence>
<dbReference type="AlphaFoldDB" id="A0A5C5Z144"/>
<feature type="region of interest" description="Disordered" evidence="1">
    <location>
        <begin position="52"/>
        <end position="71"/>
    </location>
</feature>
<dbReference type="InterPro" id="IPR007825">
    <property type="entry name" value="Major_OMP_Legionella"/>
</dbReference>
<sequence length="427" mass="47028" precursor="true">MSPNTTGLHYMPWAFSNFRDKPFWLNRVAFIALILVSSTAFAQDGPSSNSSKEFAGLLTGNSKHASDPSAPNPIAETAIAKTGYEVAEQPHADIWTQVAELRELVNSQEYEIASLRSQLQTPLTQKMAHSGNQWFATYESVIAQPIQNNTTGLIIETDSGYSHIAFPWQMEHSPRVQFGKQSLDDSLGWRVRYWQFRHTEGFVANDANGLIPLGNEATVGYLSEDGDITVGLAFIEEGEFRSKIRTDVIDWEMQRQLADPLNVYAGIRYAKLAQTYVAMTDQGNANSISEFRGIGPTVAMRLQHNLALKQLSLFTELRGSLLFGHKKFSVADDANNLTQSIGDIDLRSFRDGGDTLSSNAEMQIGIRYTPSNWMSLTVAFEAQHFTNVGGPNPTGVFTGPDSGLSGDSPIDDSLSFIGITVGTELLW</sequence>
<dbReference type="RefSeq" id="WP_146396543.1">
    <property type="nucleotide sequence ID" value="NZ_SJPJ01000001.1"/>
</dbReference>
<dbReference type="EMBL" id="SJPJ01000001">
    <property type="protein sequence ID" value="TWT81034.1"/>
    <property type="molecule type" value="Genomic_DNA"/>
</dbReference>
<protein>
    <submittedName>
        <fullName evidence="3">Uncharacterized protein</fullName>
    </submittedName>
</protein>
<feature type="chain" id="PRO_5023018387" evidence="2">
    <location>
        <begin position="43"/>
        <end position="427"/>
    </location>
</feature>
<keyword evidence="2" id="KW-0732">Signal</keyword>
<proteinExistence type="predicted"/>
<evidence type="ECO:0000256" key="2">
    <source>
        <dbReference type="SAM" id="SignalP"/>
    </source>
</evidence>